<protein>
    <recommendedName>
        <fullName evidence="5">Secreted protein</fullName>
    </recommendedName>
</protein>
<dbReference type="PANTHER" id="PTHR35605">
    <property type="entry name" value="ECP2 EFFECTOR PROTEIN DOMAIN-CONTAINING PROTEIN-RELATED"/>
    <property type="match status" value="1"/>
</dbReference>
<keyword evidence="2" id="KW-0732">Signal</keyword>
<feature type="chain" id="PRO_5045640134" description="Secreted protein" evidence="2">
    <location>
        <begin position="18"/>
        <end position="185"/>
    </location>
</feature>
<gene>
    <name evidence="3" type="ORF">PG991_000750</name>
</gene>
<feature type="signal peptide" evidence="2">
    <location>
        <begin position="1"/>
        <end position="17"/>
    </location>
</feature>
<feature type="region of interest" description="Disordered" evidence="1">
    <location>
        <begin position="47"/>
        <end position="69"/>
    </location>
</feature>
<evidence type="ECO:0000313" key="3">
    <source>
        <dbReference type="EMBL" id="KAK8037404.1"/>
    </source>
</evidence>
<organism evidence="3 4">
    <name type="scientific">Apiospora marii</name>
    <dbReference type="NCBI Taxonomy" id="335849"/>
    <lineage>
        <taxon>Eukaryota</taxon>
        <taxon>Fungi</taxon>
        <taxon>Dikarya</taxon>
        <taxon>Ascomycota</taxon>
        <taxon>Pezizomycotina</taxon>
        <taxon>Sordariomycetes</taxon>
        <taxon>Xylariomycetidae</taxon>
        <taxon>Amphisphaeriales</taxon>
        <taxon>Apiosporaceae</taxon>
        <taxon>Apiospora</taxon>
    </lineage>
</organism>
<reference evidence="3 4" key="1">
    <citation type="submission" date="2023-01" db="EMBL/GenBank/DDBJ databases">
        <title>Analysis of 21 Apiospora genomes using comparative genomics revels a genus with tremendous synthesis potential of carbohydrate active enzymes and secondary metabolites.</title>
        <authorList>
            <person name="Sorensen T."/>
        </authorList>
    </citation>
    <scope>NUCLEOTIDE SEQUENCE [LARGE SCALE GENOMIC DNA]</scope>
    <source>
        <strain evidence="3 4">CBS 20057</strain>
    </source>
</reference>
<dbReference type="PANTHER" id="PTHR35605:SF1">
    <property type="entry name" value="ECP2 EFFECTOR PROTEIN DOMAIN-CONTAINING PROTEIN-RELATED"/>
    <property type="match status" value="1"/>
</dbReference>
<comment type="caution">
    <text evidence="3">The sequence shown here is derived from an EMBL/GenBank/DDBJ whole genome shotgun (WGS) entry which is preliminary data.</text>
</comment>
<evidence type="ECO:0000256" key="1">
    <source>
        <dbReference type="SAM" id="MobiDB-lite"/>
    </source>
</evidence>
<evidence type="ECO:0008006" key="5">
    <source>
        <dbReference type="Google" id="ProtNLM"/>
    </source>
</evidence>
<keyword evidence="4" id="KW-1185">Reference proteome</keyword>
<proteinExistence type="predicted"/>
<sequence>MKFITAILFGAVAFVKAKSTVVTSKDALWNRLLILMLSKVFSPERTGLATASDPKPASQGAIPSDPSIKKHGNAICPAEYAYPANQKYIRDGIKWLRGYKGTCAAPPLPNVVNCQRGSCSWASGIYLCNDSNEKWAEPSCATIADYAQEILNNCKSVALVNDEQLTQGELWDDDGWHIYVGHANC</sequence>
<evidence type="ECO:0000256" key="2">
    <source>
        <dbReference type="SAM" id="SignalP"/>
    </source>
</evidence>
<accession>A0ABR1SSX3</accession>
<evidence type="ECO:0000313" key="4">
    <source>
        <dbReference type="Proteomes" id="UP001396898"/>
    </source>
</evidence>
<name>A0ABR1SSX3_9PEZI</name>
<dbReference type="EMBL" id="JAQQWI010000002">
    <property type="protein sequence ID" value="KAK8037404.1"/>
    <property type="molecule type" value="Genomic_DNA"/>
</dbReference>
<dbReference type="Proteomes" id="UP001396898">
    <property type="component" value="Unassembled WGS sequence"/>
</dbReference>